<protein>
    <submittedName>
        <fullName evidence="2">Uncharacterized protein</fullName>
    </submittedName>
</protein>
<dbReference type="EMBL" id="CP080647">
    <property type="protein sequence ID" value="QYX79041.1"/>
    <property type="molecule type" value="Genomic_DNA"/>
</dbReference>
<evidence type="ECO:0000313" key="3">
    <source>
        <dbReference type="Proteomes" id="UP000827138"/>
    </source>
</evidence>
<name>A0ABX8XV19_9ACTN</name>
<accession>A0ABX8XV19</accession>
<sequence>MSPSTLDYGLDVVVPLVTPVLWLVLTEAARETAASAVRASAQAVRSRWQRLRGREPESEPEITLPLSAEQLDVVREAVLTQCAQAGLSTARATAIANAVFHQLSTPVDRDATSAEDRPVRQEDQEPESG</sequence>
<organism evidence="2 3">
    <name type="scientific">Streptomyces akebiae</name>
    <dbReference type="NCBI Taxonomy" id="2865673"/>
    <lineage>
        <taxon>Bacteria</taxon>
        <taxon>Bacillati</taxon>
        <taxon>Actinomycetota</taxon>
        <taxon>Actinomycetes</taxon>
        <taxon>Kitasatosporales</taxon>
        <taxon>Streptomycetaceae</taxon>
        <taxon>Streptomyces</taxon>
    </lineage>
</organism>
<keyword evidence="3" id="KW-1185">Reference proteome</keyword>
<proteinExistence type="predicted"/>
<evidence type="ECO:0000256" key="1">
    <source>
        <dbReference type="SAM" id="MobiDB-lite"/>
    </source>
</evidence>
<gene>
    <name evidence="2" type="ORF">K1J60_23255</name>
</gene>
<evidence type="ECO:0000313" key="2">
    <source>
        <dbReference type="EMBL" id="QYX79041.1"/>
    </source>
</evidence>
<dbReference type="RefSeq" id="WP_220647865.1">
    <property type="nucleotide sequence ID" value="NZ_CP080647.1"/>
</dbReference>
<reference evidence="2 3" key="1">
    <citation type="submission" date="2021-08" db="EMBL/GenBank/DDBJ databases">
        <authorList>
            <person name="Ping M."/>
        </authorList>
    </citation>
    <scope>NUCLEOTIDE SEQUENCE [LARGE SCALE GENOMIC DNA]</scope>
    <source>
        <strain evidence="2 3">MG28</strain>
    </source>
</reference>
<feature type="region of interest" description="Disordered" evidence="1">
    <location>
        <begin position="105"/>
        <end position="129"/>
    </location>
</feature>
<feature type="compositionally biased region" description="Basic and acidic residues" evidence="1">
    <location>
        <begin position="107"/>
        <end position="123"/>
    </location>
</feature>
<dbReference type="Proteomes" id="UP000827138">
    <property type="component" value="Chromosome"/>
</dbReference>